<evidence type="ECO:0000256" key="7">
    <source>
        <dbReference type="ARBA" id="ARBA00023128"/>
    </source>
</evidence>
<comment type="subcellular location">
    <subcellularLocation>
        <location evidence="1 8">Mitochondrion</location>
    </subcellularLocation>
</comment>
<feature type="compositionally biased region" description="Pro residues" evidence="9">
    <location>
        <begin position="86"/>
        <end position="95"/>
    </location>
</feature>
<dbReference type="OrthoDB" id="619536at2759"/>
<evidence type="ECO:0000256" key="9">
    <source>
        <dbReference type="SAM" id="MobiDB-lite"/>
    </source>
</evidence>
<sequence length="304" mass="33901">MNHHRLLSTTSCPLSKNVTAKLNSMKHKTFFVCEAQRHFKPSFTISQLQNIRSVTSETSTPNLTQSPLHSNSSSPHFSSQLKSTPVPTPPTPPTPIPARILQRALSFVPAHGWTVETLSKAAVAEGYLSVTHGLFSRGGVDLIDYFLEDCRRKMIDELSGKMDGLKTHEKVKMACVVRLNLMRPYIKRWPEALTIMAHPSNVPMSVGHLAQLVDDIWYLAGDKSADMNWYSKRTELALIYASTELYMTQDKSPDFEATFKFLDNRLTDVMRLGKAISEIGTFIDFATKSAIGILASKGLKFPGN</sequence>
<evidence type="ECO:0000259" key="10">
    <source>
        <dbReference type="Pfam" id="PF08511"/>
    </source>
</evidence>
<dbReference type="FunFam" id="1.10.357.10:FF:000004">
    <property type="entry name" value="Ubiquinone biosynthesis protein COQ9, mitochondrial"/>
    <property type="match status" value="1"/>
</dbReference>
<evidence type="ECO:0000256" key="5">
    <source>
        <dbReference type="ARBA" id="ARBA00022946"/>
    </source>
</evidence>
<evidence type="ECO:0000256" key="1">
    <source>
        <dbReference type="ARBA" id="ARBA00004173"/>
    </source>
</evidence>
<dbReference type="Gene3D" id="1.10.357.10">
    <property type="entry name" value="Tetracycline Repressor, domain 2"/>
    <property type="match status" value="1"/>
</dbReference>
<comment type="pathway">
    <text evidence="2 8">Cofactor biosynthesis; ubiquinone biosynthesis.</text>
</comment>
<accession>A0A9N8ZUK5</accession>
<dbReference type="PANTHER" id="PTHR21427:SF19">
    <property type="entry name" value="UBIQUINONE BIOSYNTHESIS PROTEIN COQ9, MITOCHONDRIAL"/>
    <property type="match status" value="1"/>
</dbReference>
<dbReference type="AlphaFoldDB" id="A0A9N8ZUK5"/>
<dbReference type="EMBL" id="CAJVPJ010000294">
    <property type="protein sequence ID" value="CAG8507654.1"/>
    <property type="molecule type" value="Genomic_DNA"/>
</dbReference>
<protein>
    <recommendedName>
        <fullName evidence="8">Ubiquinone biosynthesis protein</fullName>
    </recommendedName>
</protein>
<reference evidence="12" key="1">
    <citation type="submission" date="2021-06" db="EMBL/GenBank/DDBJ databases">
        <authorList>
            <person name="Kallberg Y."/>
            <person name="Tangrot J."/>
            <person name="Rosling A."/>
        </authorList>
    </citation>
    <scope>NUCLEOTIDE SEQUENCE</scope>
    <source>
        <strain evidence="12">IA702</strain>
    </source>
</reference>
<keyword evidence="13" id="KW-1185">Reference proteome</keyword>
<organism evidence="12 13">
    <name type="scientific">Paraglomus occultum</name>
    <dbReference type="NCBI Taxonomy" id="144539"/>
    <lineage>
        <taxon>Eukaryota</taxon>
        <taxon>Fungi</taxon>
        <taxon>Fungi incertae sedis</taxon>
        <taxon>Mucoromycota</taxon>
        <taxon>Glomeromycotina</taxon>
        <taxon>Glomeromycetes</taxon>
        <taxon>Paraglomerales</taxon>
        <taxon>Paraglomeraceae</taxon>
        <taxon>Paraglomus</taxon>
    </lineage>
</organism>
<gene>
    <name evidence="12" type="ORF">POCULU_LOCUS2903</name>
</gene>
<evidence type="ECO:0000256" key="4">
    <source>
        <dbReference type="ARBA" id="ARBA00022688"/>
    </source>
</evidence>
<keyword evidence="4 8" id="KW-0831">Ubiquinone biosynthesis</keyword>
<evidence type="ECO:0000256" key="8">
    <source>
        <dbReference type="RuleBase" id="RU366063"/>
    </source>
</evidence>
<comment type="caution">
    <text evidence="12">The sequence shown here is derived from an EMBL/GenBank/DDBJ whole genome shotgun (WGS) entry which is preliminary data.</text>
</comment>
<dbReference type="Proteomes" id="UP000789572">
    <property type="component" value="Unassembled WGS sequence"/>
</dbReference>
<feature type="region of interest" description="Disordered" evidence="9">
    <location>
        <begin position="56"/>
        <end position="95"/>
    </location>
</feature>
<dbReference type="GO" id="GO:0008289">
    <property type="term" value="F:lipid binding"/>
    <property type="evidence" value="ECO:0007669"/>
    <property type="project" value="UniProtKB-UniRule"/>
</dbReference>
<dbReference type="NCBIfam" id="TIGR02396">
    <property type="entry name" value="diverge_rpsU"/>
    <property type="match status" value="1"/>
</dbReference>
<dbReference type="GO" id="GO:0005743">
    <property type="term" value="C:mitochondrial inner membrane"/>
    <property type="evidence" value="ECO:0007669"/>
    <property type="project" value="TreeGrafter"/>
</dbReference>
<keyword evidence="5" id="KW-0809">Transit peptide</keyword>
<feature type="domain" description="Ubiquinone biosynthesis protein COQ9 HTH" evidence="11">
    <location>
        <begin position="99"/>
        <end position="119"/>
    </location>
</feature>
<evidence type="ECO:0000256" key="6">
    <source>
        <dbReference type="ARBA" id="ARBA00023121"/>
    </source>
</evidence>
<name>A0A9N8ZUK5_9GLOM</name>
<feature type="compositionally biased region" description="Low complexity" evidence="9">
    <location>
        <begin position="65"/>
        <end position="85"/>
    </location>
</feature>
<evidence type="ECO:0000313" key="13">
    <source>
        <dbReference type="Proteomes" id="UP000789572"/>
    </source>
</evidence>
<dbReference type="GO" id="GO:0006744">
    <property type="term" value="P:ubiquinone biosynthetic process"/>
    <property type="evidence" value="ECO:0007669"/>
    <property type="project" value="UniProtKB-UniRule"/>
</dbReference>
<dbReference type="Pfam" id="PF08511">
    <property type="entry name" value="COQ9"/>
    <property type="match status" value="1"/>
</dbReference>
<dbReference type="PANTHER" id="PTHR21427">
    <property type="entry name" value="UBIQUINONE BIOSYNTHESIS PROTEIN COQ9, MITOCHONDRIAL"/>
    <property type="match status" value="1"/>
</dbReference>
<evidence type="ECO:0000313" key="12">
    <source>
        <dbReference type="EMBL" id="CAG8507654.1"/>
    </source>
</evidence>
<proteinExistence type="inferred from homology"/>
<dbReference type="Pfam" id="PF21392">
    <property type="entry name" value="COQ9_N"/>
    <property type="match status" value="1"/>
</dbReference>
<comment type="function">
    <text evidence="8">Membrane-associated protein that warps the membrane surface to access and bind aromatic isoprenes with high specificity, including ubiquinone (CoQ) isoprene intermediates and presents them directly to Coq7, therefore facilitating the Coq7-mediated hydroxylase step. Participates in the biosynthesis of coenzyme Q, also named ubiquinone, an essential lipid-soluble electron transporter for aerobic cellular respiration.</text>
</comment>
<dbReference type="InterPro" id="IPR013718">
    <property type="entry name" value="COQ9_C"/>
</dbReference>
<keyword evidence="7 8" id="KW-0496">Mitochondrion</keyword>
<comment type="similarity">
    <text evidence="3 8">Belongs to the COQ9 family.</text>
</comment>
<keyword evidence="6 8" id="KW-0446">Lipid-binding</keyword>
<dbReference type="InterPro" id="IPR012762">
    <property type="entry name" value="Ubiq_biosynth_COQ9"/>
</dbReference>
<evidence type="ECO:0000256" key="3">
    <source>
        <dbReference type="ARBA" id="ARBA00010766"/>
    </source>
</evidence>
<feature type="domain" description="COQ9 C-terminal" evidence="10">
    <location>
        <begin position="202"/>
        <end position="273"/>
    </location>
</feature>
<evidence type="ECO:0000259" key="11">
    <source>
        <dbReference type="Pfam" id="PF21392"/>
    </source>
</evidence>
<evidence type="ECO:0000256" key="2">
    <source>
        <dbReference type="ARBA" id="ARBA00004749"/>
    </source>
</evidence>
<dbReference type="InterPro" id="IPR048674">
    <property type="entry name" value="COQ9_HTH"/>
</dbReference>